<evidence type="ECO:0000313" key="3">
    <source>
        <dbReference type="EnsemblFungi" id="MAPG_05052T0"/>
    </source>
</evidence>
<name>A0A0C4DYD4_MAGP6</name>
<proteinExistence type="predicted"/>
<dbReference type="eggNOG" id="ENOG502RN3X">
    <property type="taxonomic scope" value="Eukaryota"/>
</dbReference>
<keyword evidence="4" id="KW-1185">Reference proteome</keyword>
<reference evidence="2" key="2">
    <citation type="submission" date="2010-05" db="EMBL/GenBank/DDBJ databases">
        <title>The Genome Sequence of Magnaporthe poae strain ATCC 64411.</title>
        <authorList>
            <consortium name="The Broad Institute Genome Sequencing Platform"/>
            <consortium name="Broad Institute Genome Sequencing Center for Infectious Disease"/>
            <person name="Ma L.-J."/>
            <person name="Dead R."/>
            <person name="Young S."/>
            <person name="Zeng Q."/>
            <person name="Koehrsen M."/>
            <person name="Alvarado L."/>
            <person name="Berlin A."/>
            <person name="Chapman S.B."/>
            <person name="Chen Z."/>
            <person name="Freedman E."/>
            <person name="Gellesch M."/>
            <person name="Goldberg J."/>
            <person name="Griggs A."/>
            <person name="Gujja S."/>
            <person name="Heilman E.R."/>
            <person name="Heiman D."/>
            <person name="Hepburn T."/>
            <person name="Howarth C."/>
            <person name="Jen D."/>
            <person name="Larson L."/>
            <person name="Mehta T."/>
            <person name="Neiman D."/>
            <person name="Pearson M."/>
            <person name="Roberts A."/>
            <person name="Saif S."/>
            <person name="Shea T."/>
            <person name="Shenoy N."/>
            <person name="Sisk P."/>
            <person name="Stolte C."/>
            <person name="Sykes S."/>
            <person name="Walk T."/>
            <person name="White J."/>
            <person name="Yandava C."/>
            <person name="Haas B."/>
            <person name="Nusbaum C."/>
            <person name="Birren B."/>
        </authorList>
    </citation>
    <scope>NUCLEOTIDE SEQUENCE</scope>
    <source>
        <strain evidence="2">ATCC 64411</strain>
    </source>
</reference>
<dbReference type="EnsemblFungi" id="MAPG_05052T0">
    <property type="protein sequence ID" value="MAPG_05052T0"/>
    <property type="gene ID" value="MAPG_05052"/>
</dbReference>
<accession>A0A0C4DYD4</accession>
<sequence length="161" mass="17043">MHFLTAVVAALGFAGTSLAAPSLVVRDEPSAVVDDVVQAPLPTVLLSKLLDGTAGPSVPLVSNDTSPNTLAARNSWHLTTYFPTSCQGNWLGWTTGDGNWCVLNDGTDWHSLRVDNFGGCSTKYFSGRGCSGGVQVTHSGCWGFSQAEPIRAFEVRCPGRK</sequence>
<reference evidence="3" key="5">
    <citation type="submission" date="2015-06" db="UniProtKB">
        <authorList>
            <consortium name="EnsemblFungi"/>
        </authorList>
    </citation>
    <scope>IDENTIFICATION</scope>
    <source>
        <strain evidence="3">ATCC 64411</strain>
    </source>
</reference>
<dbReference type="AlphaFoldDB" id="A0A0C4DYD4"/>
<dbReference type="Proteomes" id="UP000011715">
    <property type="component" value="Unassembled WGS sequence"/>
</dbReference>
<evidence type="ECO:0000313" key="2">
    <source>
        <dbReference type="EMBL" id="KLU86033.1"/>
    </source>
</evidence>
<dbReference type="EMBL" id="ADBL01001189">
    <property type="status" value="NOT_ANNOTATED_CDS"/>
    <property type="molecule type" value="Genomic_DNA"/>
</dbReference>
<keyword evidence="1" id="KW-0732">Signal</keyword>
<protein>
    <submittedName>
        <fullName evidence="2 3">Uncharacterized protein</fullName>
    </submittedName>
</protein>
<gene>
    <name evidence="2" type="ORF">MAPG_05052</name>
</gene>
<dbReference type="OrthoDB" id="4717229at2759"/>
<feature type="signal peptide" evidence="1">
    <location>
        <begin position="1"/>
        <end position="19"/>
    </location>
</feature>
<feature type="chain" id="PRO_5009385485" evidence="1">
    <location>
        <begin position="20"/>
        <end position="161"/>
    </location>
</feature>
<reference evidence="3" key="4">
    <citation type="journal article" date="2015" name="G3 (Bethesda)">
        <title>Genome sequences of three phytopathogenic species of the Magnaporthaceae family of fungi.</title>
        <authorList>
            <person name="Okagaki L.H."/>
            <person name="Nunes C.C."/>
            <person name="Sailsbery J."/>
            <person name="Clay B."/>
            <person name="Brown D."/>
            <person name="John T."/>
            <person name="Oh Y."/>
            <person name="Young N."/>
            <person name="Fitzgerald M."/>
            <person name="Haas B.J."/>
            <person name="Zeng Q."/>
            <person name="Young S."/>
            <person name="Adiconis X."/>
            <person name="Fan L."/>
            <person name="Levin J.Z."/>
            <person name="Mitchell T.K."/>
            <person name="Okubara P.A."/>
            <person name="Farman M.L."/>
            <person name="Kohn L.M."/>
            <person name="Birren B."/>
            <person name="Ma L.-J."/>
            <person name="Dean R.A."/>
        </authorList>
    </citation>
    <scope>NUCLEOTIDE SEQUENCE</scope>
    <source>
        <strain evidence="3">ATCC 64411 / 73-15</strain>
    </source>
</reference>
<evidence type="ECO:0000313" key="4">
    <source>
        <dbReference type="Proteomes" id="UP000011715"/>
    </source>
</evidence>
<evidence type="ECO:0000256" key="1">
    <source>
        <dbReference type="SAM" id="SignalP"/>
    </source>
</evidence>
<reference evidence="2" key="3">
    <citation type="submission" date="2011-03" db="EMBL/GenBank/DDBJ databases">
        <title>Annotation of Magnaporthe poae ATCC 64411.</title>
        <authorList>
            <person name="Ma L.-J."/>
            <person name="Dead R."/>
            <person name="Young S.K."/>
            <person name="Zeng Q."/>
            <person name="Gargeya S."/>
            <person name="Fitzgerald M."/>
            <person name="Haas B."/>
            <person name="Abouelleil A."/>
            <person name="Alvarado L."/>
            <person name="Arachchi H.M."/>
            <person name="Berlin A."/>
            <person name="Brown A."/>
            <person name="Chapman S.B."/>
            <person name="Chen Z."/>
            <person name="Dunbar C."/>
            <person name="Freedman E."/>
            <person name="Gearin G."/>
            <person name="Gellesch M."/>
            <person name="Goldberg J."/>
            <person name="Griggs A."/>
            <person name="Gujja S."/>
            <person name="Heiman D."/>
            <person name="Howarth C."/>
            <person name="Larson L."/>
            <person name="Lui A."/>
            <person name="MacDonald P.J.P."/>
            <person name="Mehta T."/>
            <person name="Montmayeur A."/>
            <person name="Murphy C."/>
            <person name="Neiman D."/>
            <person name="Pearson M."/>
            <person name="Priest M."/>
            <person name="Roberts A."/>
            <person name="Saif S."/>
            <person name="Shea T."/>
            <person name="Shenoy N."/>
            <person name="Sisk P."/>
            <person name="Stolte C."/>
            <person name="Sykes S."/>
            <person name="Yandava C."/>
            <person name="Wortman J."/>
            <person name="Nusbaum C."/>
            <person name="Birren B."/>
        </authorList>
    </citation>
    <scope>NUCLEOTIDE SEQUENCE</scope>
    <source>
        <strain evidence="2">ATCC 64411</strain>
    </source>
</reference>
<organism evidence="3 4">
    <name type="scientific">Magnaporthiopsis poae (strain ATCC 64411 / 73-15)</name>
    <name type="common">Kentucky bluegrass fungus</name>
    <name type="synonym">Magnaporthe poae</name>
    <dbReference type="NCBI Taxonomy" id="644358"/>
    <lineage>
        <taxon>Eukaryota</taxon>
        <taxon>Fungi</taxon>
        <taxon>Dikarya</taxon>
        <taxon>Ascomycota</taxon>
        <taxon>Pezizomycotina</taxon>
        <taxon>Sordariomycetes</taxon>
        <taxon>Sordariomycetidae</taxon>
        <taxon>Magnaporthales</taxon>
        <taxon>Magnaporthaceae</taxon>
        <taxon>Magnaporthiopsis</taxon>
    </lineage>
</organism>
<dbReference type="EMBL" id="GL876969">
    <property type="protein sequence ID" value="KLU86033.1"/>
    <property type="molecule type" value="Genomic_DNA"/>
</dbReference>
<reference evidence="4" key="1">
    <citation type="submission" date="2010-05" db="EMBL/GenBank/DDBJ databases">
        <title>The genome sequence of Magnaporthe poae strain ATCC 64411.</title>
        <authorList>
            <person name="Ma L.-J."/>
            <person name="Dead R."/>
            <person name="Young S."/>
            <person name="Zeng Q."/>
            <person name="Koehrsen M."/>
            <person name="Alvarado L."/>
            <person name="Berlin A."/>
            <person name="Chapman S.B."/>
            <person name="Chen Z."/>
            <person name="Freedman E."/>
            <person name="Gellesch M."/>
            <person name="Goldberg J."/>
            <person name="Griggs A."/>
            <person name="Gujja S."/>
            <person name="Heilman E.R."/>
            <person name="Heiman D."/>
            <person name="Hepburn T."/>
            <person name="Howarth C."/>
            <person name="Jen D."/>
            <person name="Larson L."/>
            <person name="Mehta T."/>
            <person name="Neiman D."/>
            <person name="Pearson M."/>
            <person name="Roberts A."/>
            <person name="Saif S."/>
            <person name="Shea T."/>
            <person name="Shenoy N."/>
            <person name="Sisk P."/>
            <person name="Stolte C."/>
            <person name="Sykes S."/>
            <person name="Walk T."/>
            <person name="White J."/>
            <person name="Yandava C."/>
            <person name="Haas B."/>
            <person name="Nusbaum C."/>
            <person name="Birren B."/>
        </authorList>
    </citation>
    <scope>NUCLEOTIDE SEQUENCE [LARGE SCALE GENOMIC DNA]</scope>
    <source>
        <strain evidence="4">ATCC 64411 / 73-15</strain>
    </source>
</reference>
<dbReference type="VEuPathDB" id="FungiDB:MAPG_05052"/>